<dbReference type="AlphaFoldDB" id="X1CB09"/>
<organism evidence="3">
    <name type="scientific">marine sediment metagenome</name>
    <dbReference type="NCBI Taxonomy" id="412755"/>
    <lineage>
        <taxon>unclassified sequences</taxon>
        <taxon>metagenomes</taxon>
        <taxon>ecological metagenomes</taxon>
    </lineage>
</organism>
<evidence type="ECO:0000256" key="1">
    <source>
        <dbReference type="ARBA" id="ARBA00022737"/>
    </source>
</evidence>
<dbReference type="Gene3D" id="1.25.40.10">
    <property type="entry name" value="Tetratricopeptide repeat domain"/>
    <property type="match status" value="1"/>
</dbReference>
<dbReference type="PROSITE" id="PS50293">
    <property type="entry name" value="TPR_REGION"/>
    <property type="match status" value="1"/>
</dbReference>
<dbReference type="Pfam" id="PF13414">
    <property type="entry name" value="TPR_11"/>
    <property type="match status" value="1"/>
</dbReference>
<keyword evidence="2" id="KW-0802">TPR repeat</keyword>
<dbReference type="InterPro" id="IPR019734">
    <property type="entry name" value="TPR_rpt"/>
</dbReference>
<gene>
    <name evidence="3" type="ORF">S01H4_63601</name>
</gene>
<dbReference type="InterPro" id="IPR050498">
    <property type="entry name" value="Ycf3"/>
</dbReference>
<proteinExistence type="predicted"/>
<reference evidence="3" key="1">
    <citation type="journal article" date="2014" name="Front. Microbiol.">
        <title>High frequency of phylogenetically diverse reductive dehalogenase-homologous genes in deep subseafloor sedimentary metagenomes.</title>
        <authorList>
            <person name="Kawai M."/>
            <person name="Futagami T."/>
            <person name="Toyoda A."/>
            <person name="Takaki Y."/>
            <person name="Nishi S."/>
            <person name="Hori S."/>
            <person name="Arai W."/>
            <person name="Tsubouchi T."/>
            <person name="Morono Y."/>
            <person name="Uchiyama I."/>
            <person name="Ito T."/>
            <person name="Fujiyama A."/>
            <person name="Inagaki F."/>
            <person name="Takami H."/>
        </authorList>
    </citation>
    <scope>NUCLEOTIDE SEQUENCE</scope>
    <source>
        <strain evidence="3">Expedition CK06-06</strain>
    </source>
</reference>
<evidence type="ECO:0000256" key="2">
    <source>
        <dbReference type="ARBA" id="ARBA00022803"/>
    </source>
</evidence>
<accession>X1CB09</accession>
<dbReference type="PANTHER" id="PTHR44858:SF1">
    <property type="entry name" value="UDP-N-ACETYLGLUCOSAMINE--PEPTIDE N-ACETYLGLUCOSAMINYLTRANSFERASE SPINDLY-RELATED"/>
    <property type="match status" value="1"/>
</dbReference>
<keyword evidence="1" id="KW-0677">Repeat</keyword>
<sequence length="62" mass="7031">MSKADEYIDNLEFELALEELNQAIAIDPNSTEPYSQRGTIYLDIGKYDEAIADFTQVITLDD</sequence>
<name>X1CB09_9ZZZZ</name>
<dbReference type="SUPFAM" id="SSF48452">
    <property type="entry name" value="TPR-like"/>
    <property type="match status" value="1"/>
</dbReference>
<protein>
    <submittedName>
        <fullName evidence="3">Uncharacterized protein</fullName>
    </submittedName>
</protein>
<evidence type="ECO:0000313" key="3">
    <source>
        <dbReference type="EMBL" id="GAH05361.1"/>
    </source>
</evidence>
<dbReference type="PROSITE" id="PS50005">
    <property type="entry name" value="TPR"/>
    <property type="match status" value="1"/>
</dbReference>
<dbReference type="PANTHER" id="PTHR44858">
    <property type="entry name" value="TETRATRICOPEPTIDE REPEAT PROTEIN 6"/>
    <property type="match status" value="1"/>
</dbReference>
<comment type="caution">
    <text evidence="3">The sequence shown here is derived from an EMBL/GenBank/DDBJ whole genome shotgun (WGS) entry which is preliminary data.</text>
</comment>
<feature type="non-terminal residue" evidence="3">
    <location>
        <position position="62"/>
    </location>
</feature>
<dbReference type="EMBL" id="BART01038294">
    <property type="protein sequence ID" value="GAH05361.1"/>
    <property type="molecule type" value="Genomic_DNA"/>
</dbReference>
<dbReference type="InterPro" id="IPR011990">
    <property type="entry name" value="TPR-like_helical_dom_sf"/>
</dbReference>